<sequence>MVDSQALPRVQIAIVVYVLVNIFQRQGYLQTEVPSGVVTSFARGGNYSTADLQQQLELGHFPYCTNPDSYNFYFDSATTYENFSCVYQPTGANAIKGFNSMFYTTYLAEQKSVLVRRPSAADCPAGSAVLPGATLTGYLADACMYKRKRHFMTMAVENAVLRVVHTYSTSIVGVSGSLPRTIVRRAGSAKNLLDLPANTVLQMPVQQWLELAGVDLDLPTNLQPGVKQPATSNALLVGQSYSANTYPKVRVSGVEIIVNLKYYNYKLEPNRESSGSNKNNVICIMELEPRLQWTTSGSDVRYMMDTPNAPVLLALNHDSLVSTPAAANGSVFSFVKEAYSNESATATTSSTDLYKQGVMFTFKQAGVLGRFNLQNLINALVQGSVLLSVAHVVVTLIALYGMGMRSQLYGEFMCEKVNYKREYARFASQALVASHVFKLFDKDGSGELDRAELFVRLKDVMGKRLADDKLAVLTEFLCNTADDDEPSKLTGPTGPEGAVYNENAINMDEWIAIFTDEKASVESLVRIVDHECKKDPEVDRAAKLERIKAKSDTLQGQGQPGTQDGKPPGQSGVASLPVYLEASSINYAV</sequence>
<dbReference type="InterPro" id="IPR018247">
    <property type="entry name" value="EF_Hand_1_Ca_BS"/>
</dbReference>
<protein>
    <recommendedName>
        <fullName evidence="3">EF-hand domain-containing protein</fullName>
    </recommendedName>
</protein>
<keyword evidence="1" id="KW-0106">Calcium</keyword>
<dbReference type="EMBL" id="JALJOR010000006">
    <property type="protein sequence ID" value="KAK9815684.1"/>
    <property type="molecule type" value="Genomic_DNA"/>
</dbReference>
<dbReference type="Proteomes" id="UP001489004">
    <property type="component" value="Unassembled WGS sequence"/>
</dbReference>
<evidence type="ECO:0000313" key="5">
    <source>
        <dbReference type="Proteomes" id="UP001489004"/>
    </source>
</evidence>
<dbReference type="SUPFAM" id="SSF47473">
    <property type="entry name" value="EF-hand"/>
    <property type="match status" value="1"/>
</dbReference>
<evidence type="ECO:0000256" key="2">
    <source>
        <dbReference type="SAM" id="MobiDB-lite"/>
    </source>
</evidence>
<keyword evidence="5" id="KW-1185">Reference proteome</keyword>
<evidence type="ECO:0000313" key="4">
    <source>
        <dbReference type="EMBL" id="KAK9815684.1"/>
    </source>
</evidence>
<dbReference type="AlphaFoldDB" id="A0AAW1Q625"/>
<gene>
    <name evidence="4" type="ORF">WJX72_008072</name>
</gene>
<evidence type="ECO:0000259" key="3">
    <source>
        <dbReference type="PROSITE" id="PS50222"/>
    </source>
</evidence>
<dbReference type="PROSITE" id="PS50222">
    <property type="entry name" value="EF_HAND_2"/>
    <property type="match status" value="1"/>
</dbReference>
<dbReference type="PROSITE" id="PS00018">
    <property type="entry name" value="EF_HAND_1"/>
    <property type="match status" value="1"/>
</dbReference>
<dbReference type="InterPro" id="IPR011992">
    <property type="entry name" value="EF-hand-dom_pair"/>
</dbReference>
<dbReference type="InterPro" id="IPR002048">
    <property type="entry name" value="EF_hand_dom"/>
</dbReference>
<comment type="caution">
    <text evidence="4">The sequence shown here is derived from an EMBL/GenBank/DDBJ whole genome shotgun (WGS) entry which is preliminary data.</text>
</comment>
<evidence type="ECO:0000256" key="1">
    <source>
        <dbReference type="ARBA" id="ARBA00022837"/>
    </source>
</evidence>
<feature type="region of interest" description="Disordered" evidence="2">
    <location>
        <begin position="548"/>
        <end position="575"/>
    </location>
</feature>
<accession>A0AAW1Q625</accession>
<organism evidence="4 5">
    <name type="scientific">[Myrmecia] bisecta</name>
    <dbReference type="NCBI Taxonomy" id="41462"/>
    <lineage>
        <taxon>Eukaryota</taxon>
        <taxon>Viridiplantae</taxon>
        <taxon>Chlorophyta</taxon>
        <taxon>core chlorophytes</taxon>
        <taxon>Trebouxiophyceae</taxon>
        <taxon>Trebouxiales</taxon>
        <taxon>Trebouxiaceae</taxon>
        <taxon>Myrmecia</taxon>
    </lineage>
</organism>
<dbReference type="Gene3D" id="1.10.238.10">
    <property type="entry name" value="EF-hand"/>
    <property type="match status" value="1"/>
</dbReference>
<dbReference type="GO" id="GO:0005509">
    <property type="term" value="F:calcium ion binding"/>
    <property type="evidence" value="ECO:0007669"/>
    <property type="project" value="InterPro"/>
</dbReference>
<proteinExistence type="predicted"/>
<name>A0AAW1Q625_9CHLO</name>
<feature type="domain" description="EF-hand" evidence="3">
    <location>
        <begin position="428"/>
        <end position="463"/>
    </location>
</feature>
<feature type="compositionally biased region" description="Polar residues" evidence="2">
    <location>
        <begin position="552"/>
        <end position="562"/>
    </location>
</feature>
<reference evidence="4 5" key="1">
    <citation type="journal article" date="2024" name="Nat. Commun.">
        <title>Phylogenomics reveals the evolutionary origins of lichenization in chlorophyte algae.</title>
        <authorList>
            <person name="Puginier C."/>
            <person name="Libourel C."/>
            <person name="Otte J."/>
            <person name="Skaloud P."/>
            <person name="Haon M."/>
            <person name="Grisel S."/>
            <person name="Petersen M."/>
            <person name="Berrin J.G."/>
            <person name="Delaux P.M."/>
            <person name="Dal Grande F."/>
            <person name="Keller J."/>
        </authorList>
    </citation>
    <scope>NUCLEOTIDE SEQUENCE [LARGE SCALE GENOMIC DNA]</scope>
    <source>
        <strain evidence="4 5">SAG 2043</strain>
    </source>
</reference>